<dbReference type="EMBL" id="BKCP01004772">
    <property type="protein sequence ID" value="GER33670.1"/>
    <property type="molecule type" value="Genomic_DNA"/>
</dbReference>
<organism evidence="1 2">
    <name type="scientific">Striga asiatica</name>
    <name type="common">Asiatic witchweed</name>
    <name type="synonym">Buchnera asiatica</name>
    <dbReference type="NCBI Taxonomy" id="4170"/>
    <lineage>
        <taxon>Eukaryota</taxon>
        <taxon>Viridiplantae</taxon>
        <taxon>Streptophyta</taxon>
        <taxon>Embryophyta</taxon>
        <taxon>Tracheophyta</taxon>
        <taxon>Spermatophyta</taxon>
        <taxon>Magnoliopsida</taxon>
        <taxon>eudicotyledons</taxon>
        <taxon>Gunneridae</taxon>
        <taxon>Pentapetalae</taxon>
        <taxon>asterids</taxon>
        <taxon>lamiids</taxon>
        <taxon>Lamiales</taxon>
        <taxon>Orobanchaceae</taxon>
        <taxon>Buchnereae</taxon>
        <taxon>Striga</taxon>
    </lineage>
</organism>
<keyword evidence="2" id="KW-1185">Reference proteome</keyword>
<proteinExistence type="predicted"/>
<protein>
    <submittedName>
        <fullName evidence="1">FASCICLIN-like arabinogalactan 1</fullName>
    </submittedName>
</protein>
<sequence length="257" mass="29213">MNVNIDTFVVRSTEYSVSTAETAKSHRRRATAAVPRPPYHHLNCKSNGSIRVLKHDIISGMGEIKMDKVCILGLISIMSQLKQRSILQRRGHIVGNITCAGGIYYLSTVKGNKNICNGRRLRFSMREGISKKEKNVTARKKSEQAQDIASIVICEGLRRSKILILEAYILYYDDVVHWELTKELYEGLQDPFFSQYIGQLGYHQTALAKYQNLHSPKQQLFSLDYLSIGVTKSSKFMLKKTAEVSDNRAVTIYKMKC</sequence>
<dbReference type="AlphaFoldDB" id="A0A5A7PLP7"/>
<comment type="caution">
    <text evidence="1">The sequence shown here is derived from an EMBL/GenBank/DDBJ whole genome shotgun (WGS) entry which is preliminary data.</text>
</comment>
<accession>A0A5A7PLP7</accession>
<evidence type="ECO:0000313" key="2">
    <source>
        <dbReference type="Proteomes" id="UP000325081"/>
    </source>
</evidence>
<evidence type="ECO:0000313" key="1">
    <source>
        <dbReference type="EMBL" id="GER33670.1"/>
    </source>
</evidence>
<name>A0A5A7PLP7_STRAF</name>
<reference evidence="2" key="1">
    <citation type="journal article" date="2019" name="Curr. Biol.">
        <title>Genome Sequence of Striga asiatica Provides Insight into the Evolution of Plant Parasitism.</title>
        <authorList>
            <person name="Yoshida S."/>
            <person name="Kim S."/>
            <person name="Wafula E.K."/>
            <person name="Tanskanen J."/>
            <person name="Kim Y.M."/>
            <person name="Honaas L."/>
            <person name="Yang Z."/>
            <person name="Spallek T."/>
            <person name="Conn C.E."/>
            <person name="Ichihashi Y."/>
            <person name="Cheong K."/>
            <person name="Cui S."/>
            <person name="Der J.P."/>
            <person name="Gundlach H."/>
            <person name="Jiao Y."/>
            <person name="Hori C."/>
            <person name="Ishida J.K."/>
            <person name="Kasahara H."/>
            <person name="Kiba T."/>
            <person name="Kim M.S."/>
            <person name="Koo N."/>
            <person name="Laohavisit A."/>
            <person name="Lee Y.H."/>
            <person name="Lumba S."/>
            <person name="McCourt P."/>
            <person name="Mortimer J.C."/>
            <person name="Mutuku J.M."/>
            <person name="Nomura T."/>
            <person name="Sasaki-Sekimoto Y."/>
            <person name="Seto Y."/>
            <person name="Wang Y."/>
            <person name="Wakatake T."/>
            <person name="Sakakibara H."/>
            <person name="Demura T."/>
            <person name="Yamaguchi S."/>
            <person name="Yoneyama K."/>
            <person name="Manabe R.I."/>
            <person name="Nelson D.C."/>
            <person name="Schulman A.H."/>
            <person name="Timko M.P."/>
            <person name="dePamphilis C.W."/>
            <person name="Choi D."/>
            <person name="Shirasu K."/>
        </authorList>
    </citation>
    <scope>NUCLEOTIDE SEQUENCE [LARGE SCALE GENOMIC DNA]</scope>
    <source>
        <strain evidence="2">cv. UVA1</strain>
    </source>
</reference>
<gene>
    <name evidence="1" type="ORF">STAS_09823</name>
</gene>
<dbReference type="Proteomes" id="UP000325081">
    <property type="component" value="Unassembled WGS sequence"/>
</dbReference>